<feature type="signal peptide" evidence="2">
    <location>
        <begin position="1"/>
        <end position="22"/>
    </location>
</feature>
<feature type="compositionally biased region" description="Basic and acidic residues" evidence="1">
    <location>
        <begin position="316"/>
        <end position="329"/>
    </location>
</feature>
<dbReference type="SMART" id="SM00205">
    <property type="entry name" value="THN"/>
    <property type="match status" value="1"/>
</dbReference>
<evidence type="ECO:0000256" key="1">
    <source>
        <dbReference type="SAM" id="MobiDB-lite"/>
    </source>
</evidence>
<organism evidence="3 4">
    <name type="scientific">Lagenidium giganteum</name>
    <dbReference type="NCBI Taxonomy" id="4803"/>
    <lineage>
        <taxon>Eukaryota</taxon>
        <taxon>Sar</taxon>
        <taxon>Stramenopiles</taxon>
        <taxon>Oomycota</taxon>
        <taxon>Peronosporomycetes</taxon>
        <taxon>Pythiales</taxon>
        <taxon>Pythiaceae</taxon>
    </lineage>
</organism>
<reference evidence="3" key="2">
    <citation type="journal article" date="2023" name="Microbiol Resour">
        <title>Decontamination and Annotation of the Draft Genome Sequence of the Oomycete Lagenidium giganteum ARSEF 373.</title>
        <authorList>
            <person name="Morgan W.R."/>
            <person name="Tartar A."/>
        </authorList>
    </citation>
    <scope>NUCLEOTIDE SEQUENCE</scope>
    <source>
        <strain evidence="3">ARSEF 373</strain>
    </source>
</reference>
<feature type="region of interest" description="Disordered" evidence="1">
    <location>
        <begin position="186"/>
        <end position="329"/>
    </location>
</feature>
<reference evidence="3" key="1">
    <citation type="submission" date="2022-11" db="EMBL/GenBank/DDBJ databases">
        <authorList>
            <person name="Morgan W.R."/>
            <person name="Tartar A."/>
        </authorList>
    </citation>
    <scope>NUCLEOTIDE SEQUENCE</scope>
    <source>
        <strain evidence="3">ARSEF 373</strain>
    </source>
</reference>
<keyword evidence="2" id="KW-0732">Signal</keyword>
<dbReference type="Gene3D" id="2.60.110.10">
    <property type="entry name" value="Thaumatin"/>
    <property type="match status" value="2"/>
</dbReference>
<feature type="chain" id="PRO_5043954591" description="Thaumatin-like protein" evidence="2">
    <location>
        <begin position="23"/>
        <end position="329"/>
    </location>
</feature>
<comment type="caution">
    <text evidence="3">The sequence shown here is derived from an EMBL/GenBank/DDBJ whole genome shotgun (WGS) entry which is preliminary data.</text>
</comment>
<feature type="compositionally biased region" description="Polar residues" evidence="1">
    <location>
        <begin position="232"/>
        <end position="242"/>
    </location>
</feature>
<sequence>KMVNAQVVIAAALAMAVGNTAAFRVTFKNSCDYPIDLNTRLAFNYGDKAERIPQGGSCSREIGKGYEGHFRHGEDDAATLIEFSTKGDMDIAWFDLSVIPPHLKPGHEFCSSLADCKQWSEKGHGFNVPVQVTPLSNTNGKQCRELTCLADGCEDAYLFPKDDTKTHACPMNTDFTVTFCPGGSPGPYTDAPLPSPTTQAPAPTTQAPAPTTQAPAPTTQAPVPTTQAPVPSSQAPVPTSQAPAPYTDRPGPQPNTSAPYTPAPTKAPVTQAPVPSSAAPQPQPSSAMPKPVAPTPYPSTTVPQPATSVPASVRPYDGDKNKGKKDMCA</sequence>
<feature type="compositionally biased region" description="Low complexity" evidence="1">
    <location>
        <begin position="196"/>
        <end position="231"/>
    </location>
</feature>
<accession>A0AAV2YVY5</accession>
<feature type="non-terminal residue" evidence="3">
    <location>
        <position position="1"/>
    </location>
</feature>
<feature type="compositionally biased region" description="Low complexity" evidence="1">
    <location>
        <begin position="267"/>
        <end position="287"/>
    </location>
</feature>
<name>A0AAV2YVY5_9STRA</name>
<dbReference type="PRINTS" id="PR01217">
    <property type="entry name" value="PRICHEXTENSN"/>
</dbReference>
<dbReference type="PANTHER" id="PTHR31737:SF2">
    <property type="entry name" value="PROTEIN TOS1"/>
    <property type="match status" value="1"/>
</dbReference>
<dbReference type="AlphaFoldDB" id="A0AAV2YVY5"/>
<dbReference type="Proteomes" id="UP001146120">
    <property type="component" value="Unassembled WGS sequence"/>
</dbReference>
<feature type="compositionally biased region" description="Polar residues" evidence="1">
    <location>
        <begin position="298"/>
        <end position="310"/>
    </location>
</feature>
<dbReference type="SUPFAM" id="SSF49870">
    <property type="entry name" value="Osmotin, thaumatin-like protein"/>
    <property type="match status" value="1"/>
</dbReference>
<evidence type="ECO:0000313" key="3">
    <source>
        <dbReference type="EMBL" id="DAZ97377.1"/>
    </source>
</evidence>
<proteinExistence type="predicted"/>
<evidence type="ECO:0008006" key="5">
    <source>
        <dbReference type="Google" id="ProtNLM"/>
    </source>
</evidence>
<evidence type="ECO:0000256" key="2">
    <source>
        <dbReference type="SAM" id="SignalP"/>
    </source>
</evidence>
<gene>
    <name evidence="3" type="ORF">N0F65_003400</name>
</gene>
<dbReference type="PANTHER" id="PTHR31737">
    <property type="entry name" value="PROTEIN TOS1"/>
    <property type="match status" value="1"/>
</dbReference>
<dbReference type="EMBL" id="DAKRPA010000137">
    <property type="protein sequence ID" value="DAZ97377.1"/>
    <property type="molecule type" value="Genomic_DNA"/>
</dbReference>
<protein>
    <recommendedName>
        <fullName evidence="5">Thaumatin-like protein</fullName>
    </recommendedName>
</protein>
<keyword evidence="4" id="KW-1185">Reference proteome</keyword>
<evidence type="ECO:0000313" key="4">
    <source>
        <dbReference type="Proteomes" id="UP001146120"/>
    </source>
</evidence>
<dbReference type="PROSITE" id="PS51367">
    <property type="entry name" value="THAUMATIN_2"/>
    <property type="match status" value="1"/>
</dbReference>
<dbReference type="InterPro" id="IPR037176">
    <property type="entry name" value="Osmotin/thaumatin-like_sf"/>
</dbReference>
<dbReference type="InterPro" id="IPR001938">
    <property type="entry name" value="Thaumatin"/>
</dbReference>